<keyword evidence="4 6" id="KW-1133">Transmembrane helix</keyword>
<accession>A0A7Y4H1M3</accession>
<comment type="caution">
    <text evidence="7">The sequence shown here is derived from an EMBL/GenBank/DDBJ whole genome shotgun (WGS) entry which is preliminary data.</text>
</comment>
<dbReference type="GO" id="GO:0022857">
    <property type="term" value="F:transmembrane transporter activity"/>
    <property type="evidence" value="ECO:0007669"/>
    <property type="project" value="InterPro"/>
</dbReference>
<keyword evidence="5 6" id="KW-0472">Membrane</keyword>
<evidence type="ECO:0000256" key="1">
    <source>
        <dbReference type="ARBA" id="ARBA00004651"/>
    </source>
</evidence>
<dbReference type="Proteomes" id="UP000528734">
    <property type="component" value="Unassembled WGS sequence"/>
</dbReference>
<sequence length="289" mass="28918">MAVAAVGLLTPGFLTQISIFSILTAAAFTGCVAIGMTFITLGGNVVSFSLGVTLSATTIIFTASLPFGLFAAIFAALAFSAAVMAAQGWLVGYLGANPIIVSLAALSIITGAGTWITGGQGVYPTGSGGEILSGTIGYLPVPVMVCVGLMLVGQLIVTRTSFGRRLIMVGSNRKAAEIVGARPASTTVGAYLLSGVATGVAAILISARYRSGDFELGNGYDYAAISALLVGGNAIQGGAGSPLRAVVGALGIATIQSLLVLWGLSTQLQYLVVGVAVLLAIVLQAAGER</sequence>
<feature type="transmembrane region" description="Helical" evidence="6">
    <location>
        <begin position="136"/>
        <end position="157"/>
    </location>
</feature>
<organism evidence="7 8">
    <name type="scientific">Bradyrhizobium archetypum</name>
    <dbReference type="NCBI Taxonomy" id="2721160"/>
    <lineage>
        <taxon>Bacteria</taxon>
        <taxon>Pseudomonadati</taxon>
        <taxon>Pseudomonadota</taxon>
        <taxon>Alphaproteobacteria</taxon>
        <taxon>Hyphomicrobiales</taxon>
        <taxon>Nitrobacteraceae</taxon>
        <taxon>Bradyrhizobium</taxon>
    </lineage>
</organism>
<evidence type="ECO:0000256" key="6">
    <source>
        <dbReference type="SAM" id="Phobius"/>
    </source>
</evidence>
<feature type="transmembrane region" description="Helical" evidence="6">
    <location>
        <begin position="69"/>
        <end position="92"/>
    </location>
</feature>
<dbReference type="RefSeq" id="WP_171708856.1">
    <property type="nucleotide sequence ID" value="NZ_JAAVLW010000002.1"/>
</dbReference>
<evidence type="ECO:0000256" key="3">
    <source>
        <dbReference type="ARBA" id="ARBA00022692"/>
    </source>
</evidence>
<feature type="transmembrane region" description="Helical" evidence="6">
    <location>
        <begin position="99"/>
        <end position="116"/>
    </location>
</feature>
<feature type="transmembrane region" description="Helical" evidence="6">
    <location>
        <begin position="243"/>
        <end position="262"/>
    </location>
</feature>
<dbReference type="InterPro" id="IPR001851">
    <property type="entry name" value="ABC_transp_permease"/>
</dbReference>
<dbReference type="GO" id="GO:0005886">
    <property type="term" value="C:plasma membrane"/>
    <property type="evidence" value="ECO:0007669"/>
    <property type="project" value="UniProtKB-SubCell"/>
</dbReference>
<evidence type="ECO:0000256" key="2">
    <source>
        <dbReference type="ARBA" id="ARBA00022475"/>
    </source>
</evidence>
<evidence type="ECO:0000256" key="4">
    <source>
        <dbReference type="ARBA" id="ARBA00022989"/>
    </source>
</evidence>
<dbReference type="AlphaFoldDB" id="A0A7Y4H1M3"/>
<evidence type="ECO:0000256" key="5">
    <source>
        <dbReference type="ARBA" id="ARBA00023136"/>
    </source>
</evidence>
<dbReference type="CDD" id="cd06579">
    <property type="entry name" value="TM_PBP1_transp_AraH_like"/>
    <property type="match status" value="1"/>
</dbReference>
<keyword evidence="8" id="KW-1185">Reference proteome</keyword>
<feature type="transmembrane region" description="Helical" evidence="6">
    <location>
        <begin position="268"/>
        <end position="286"/>
    </location>
</feature>
<keyword evidence="2" id="KW-1003">Cell membrane</keyword>
<dbReference type="EMBL" id="JAAVLW010000002">
    <property type="protein sequence ID" value="NOJ45970.1"/>
    <property type="molecule type" value="Genomic_DNA"/>
</dbReference>
<evidence type="ECO:0000313" key="8">
    <source>
        <dbReference type="Proteomes" id="UP000528734"/>
    </source>
</evidence>
<keyword evidence="3 6" id="KW-0812">Transmembrane</keyword>
<feature type="transmembrane region" description="Helical" evidence="6">
    <location>
        <begin position="17"/>
        <end position="38"/>
    </location>
</feature>
<proteinExistence type="predicted"/>
<dbReference type="PANTHER" id="PTHR32196:SF72">
    <property type="entry name" value="RIBOSE IMPORT PERMEASE PROTEIN RBSC"/>
    <property type="match status" value="1"/>
</dbReference>
<evidence type="ECO:0000313" key="7">
    <source>
        <dbReference type="EMBL" id="NOJ45970.1"/>
    </source>
</evidence>
<reference evidence="7 8" key="1">
    <citation type="submission" date="2020-03" db="EMBL/GenBank/DDBJ databases">
        <title>Bradyrhizobium diversity isolated from nodules of Muelleranthus trifoliolatus.</title>
        <authorList>
            <person name="Klepa M."/>
            <person name="Helene L."/>
            <person name="Hungria M."/>
        </authorList>
    </citation>
    <scope>NUCLEOTIDE SEQUENCE [LARGE SCALE GENOMIC DNA]</scope>
    <source>
        <strain evidence="7 8">WSM 1744</strain>
    </source>
</reference>
<dbReference type="Pfam" id="PF02653">
    <property type="entry name" value="BPD_transp_2"/>
    <property type="match status" value="1"/>
</dbReference>
<comment type="subcellular location">
    <subcellularLocation>
        <location evidence="1">Cell membrane</location>
        <topology evidence="1">Multi-pass membrane protein</topology>
    </subcellularLocation>
</comment>
<dbReference type="PANTHER" id="PTHR32196">
    <property type="entry name" value="ABC TRANSPORTER PERMEASE PROTEIN YPHD-RELATED-RELATED"/>
    <property type="match status" value="1"/>
</dbReference>
<feature type="transmembrane region" description="Helical" evidence="6">
    <location>
        <begin position="188"/>
        <end position="207"/>
    </location>
</feature>
<name>A0A7Y4H1M3_9BRAD</name>
<protein>
    <submittedName>
        <fullName evidence="7">ABC transporter permease</fullName>
    </submittedName>
</protein>
<gene>
    <name evidence="7" type="ORF">HCN50_06825</name>
</gene>